<dbReference type="AlphaFoldDB" id="A0A346AW43"/>
<dbReference type="InterPro" id="IPR014756">
    <property type="entry name" value="Ig_E-set"/>
</dbReference>
<dbReference type="Gene3D" id="3.20.20.80">
    <property type="entry name" value="Glycosidases"/>
    <property type="match status" value="2"/>
</dbReference>
<dbReference type="PANTHER" id="PTHR32438:SF5">
    <property type="entry name" value="4-ALPHA-GLUCANOTRANSFERASE DPE1, CHLOROPLASTIC_AMYLOPLASTIC"/>
    <property type="match status" value="1"/>
</dbReference>
<dbReference type="GO" id="GO:0004134">
    <property type="term" value="F:4-alpha-glucanotransferase activity"/>
    <property type="evidence" value="ECO:0007669"/>
    <property type="project" value="UniProtKB-EC"/>
</dbReference>
<organism evidence="12 13">
    <name type="scientific">Megasphaera stantonii</name>
    <dbReference type="NCBI Taxonomy" id="2144175"/>
    <lineage>
        <taxon>Bacteria</taxon>
        <taxon>Bacillati</taxon>
        <taxon>Bacillota</taxon>
        <taxon>Negativicutes</taxon>
        <taxon>Veillonellales</taxon>
        <taxon>Veillonellaceae</taxon>
        <taxon>Megasphaera</taxon>
    </lineage>
</organism>
<evidence type="ECO:0000256" key="3">
    <source>
        <dbReference type="ARBA" id="ARBA00012560"/>
    </source>
</evidence>
<dbReference type="OrthoDB" id="9805159at2"/>
<dbReference type="SUPFAM" id="SSF51445">
    <property type="entry name" value="(Trans)glycosidases"/>
    <property type="match status" value="2"/>
</dbReference>
<evidence type="ECO:0000256" key="7">
    <source>
        <dbReference type="ARBA" id="ARBA00023277"/>
    </source>
</evidence>
<evidence type="ECO:0000256" key="1">
    <source>
        <dbReference type="ARBA" id="ARBA00000439"/>
    </source>
</evidence>
<comment type="similarity">
    <text evidence="2 10">Belongs to the disproportionating enzyme family.</text>
</comment>
<gene>
    <name evidence="12" type="primary">malQ</name>
    <name evidence="12" type="ORF">DKB62_00050</name>
</gene>
<evidence type="ECO:0000256" key="10">
    <source>
        <dbReference type="RuleBase" id="RU361207"/>
    </source>
</evidence>
<keyword evidence="5 10" id="KW-0328">Glycosyltransferase</keyword>
<dbReference type="Proteomes" id="UP000254337">
    <property type="component" value="Chromosome"/>
</dbReference>
<comment type="catalytic activity">
    <reaction evidence="1 10">
        <text>Transfers a segment of a (1-&gt;4)-alpha-D-glucan to a new position in an acceptor, which may be glucose or a (1-&gt;4)-alpha-D-glucan.</text>
        <dbReference type="EC" id="2.4.1.25"/>
    </reaction>
</comment>
<keyword evidence="7 10" id="KW-0119">Carbohydrate metabolism</keyword>
<dbReference type="InterPro" id="IPR017853">
    <property type="entry name" value="GH"/>
</dbReference>
<reference evidence="12 13" key="1">
    <citation type="submission" date="2018-05" db="EMBL/GenBank/DDBJ databases">
        <title>Complete genome sequence of Megasphaera sp. AJH120T, isolated from the ceca of a chicken.</title>
        <authorList>
            <person name="Maki J."/>
            <person name="Looft T."/>
        </authorList>
    </citation>
    <scope>NUCLEOTIDE SEQUENCE [LARGE SCALE GENOMIC DNA]</scope>
    <source>
        <strain evidence="12 13">AJH120</strain>
    </source>
</reference>
<dbReference type="InterPro" id="IPR006047">
    <property type="entry name" value="GH13_cat_dom"/>
</dbReference>
<proteinExistence type="inferred from homology"/>
<dbReference type="EC" id="2.4.1.25" evidence="3 10"/>
<dbReference type="SUPFAM" id="SSF81296">
    <property type="entry name" value="E set domains"/>
    <property type="match status" value="1"/>
</dbReference>
<dbReference type="PANTHER" id="PTHR32438">
    <property type="entry name" value="4-ALPHA-GLUCANOTRANSFERASE DPE1, CHLOROPLASTIC/AMYLOPLASTIC"/>
    <property type="match status" value="1"/>
</dbReference>
<dbReference type="NCBIfam" id="NF011080">
    <property type="entry name" value="PRK14508.1-3"/>
    <property type="match status" value="1"/>
</dbReference>
<dbReference type="SMART" id="SM00642">
    <property type="entry name" value="Aamy"/>
    <property type="match status" value="1"/>
</dbReference>
<dbReference type="NCBIfam" id="TIGR00217">
    <property type="entry name" value="malQ"/>
    <property type="match status" value="1"/>
</dbReference>
<dbReference type="InterPro" id="IPR004185">
    <property type="entry name" value="Glyco_hydro_13_lg-like_dom"/>
</dbReference>
<sequence length="1132" mass="129193">MDLGLYHNSHEFYCRSVFGAVPSGSQVVLRLRADKNIEENWQASVRLWQSNAGETIVPMTWEGEAFKATLTMPDKGCLLWYYFIVSYDGKTVYYGNNHEQLGGKGRITAQEPPSYQITVYDKDVKTPDWFKNAIVYQIFPDRFRRGKDTTAVLTGKKGAVIHSDWDDIPAYWKNPDTGEIAFYDFYGGNLAGIREKFSYLKELGVTAIYLNPIFESCTNHRYSTADYHRVDPFLGTNEEFAAFCRAAKEEGMAVILDGVFSHTGADSIYFNRFGHYDSVGAYQSKESPYYSWYRFKEYPNDYESWWGVMDLPNVEETEPSYMDFIIHNDDSVLRYWMRQGISGWRLDVVDELPAAFLRDFYKTLKEENPDAVLIGEVWEDASNKISYGEQREYLCGYELDSAMNYALRTIAVDFIMGRKEGRRMLAEMTHLIENYPPEHFYAMLNLIGSHDIERILTVLAKDADSNTLSAEDIAKKRLRMLLTWQMTMPGAPCIYYGDEAGVTGGKDPDNRRTYPWGHEDEEILSWTKGLTGLRRSSDALRTGRFIPLYADGDVFAYARSIEGGRDIFGQKKEDGFFIIAMNKNTTSLRTVSVYTNGLAYGELTNALYPRMKPIRTINSRFTLTLPPLSAVVLKGQEARKKRAGVFLHPTSLPSAGGNGDLGPNAYRFIDFLKTAGQSLWQILPLTPPLMGDSPYLARSAFAGNERLISLDVLHEWGWLSAEELCEYKEVVGNTKSWDEAWKVKKDALWRMSHKKDLNVPWSPYADFCKENAYWLDDYALFRSVGDFFGGKVWTEWPDNIRCHAADGIAYYKKELSGAISHYKFLQYIFYCQWQALRKYAHDNGVQILGDMPMFVAHNSADCWAHQELFQLDEGGNPTAVAGVPPDYFSADGQLWGNPLYDYEAMAADGYRWWVERFRAIYQFVDEVRIDHFRGLESYWAVPAEAKTAREGAWVKGPGLDLFRAVYKELGFLPMVAEDLGIITDDVCALKDALRLPGMKILHFHMAERADGRYSFDTEPNCLVYTGTHDNNTTLGWYEEDLDESERLQLRQALGLPDDAAPEAVVRAVIAYVYSRRAETAVVPLQDILALPGNCRMNVPGTAEGNWQWQMDGGMLKLDIAKWLSELCKEYGR</sequence>
<dbReference type="CDD" id="cd11338">
    <property type="entry name" value="AmyAc_CMD"/>
    <property type="match status" value="1"/>
</dbReference>
<dbReference type="KEGG" id="meg:DKB62_00050"/>
<keyword evidence="6 10" id="KW-0808">Transferase</keyword>
<evidence type="ECO:0000256" key="6">
    <source>
        <dbReference type="ARBA" id="ARBA00022679"/>
    </source>
</evidence>
<keyword evidence="13" id="KW-1185">Reference proteome</keyword>
<dbReference type="Gene3D" id="3.90.400.10">
    <property type="entry name" value="Oligo-1,6-glucosidase, Domain 2"/>
    <property type="match status" value="1"/>
</dbReference>
<feature type="domain" description="Glycosyl hydrolase family 13 catalytic" evidence="11">
    <location>
        <begin position="137"/>
        <end position="534"/>
    </location>
</feature>
<dbReference type="InterPro" id="IPR045857">
    <property type="entry name" value="O16G_dom_2"/>
</dbReference>
<evidence type="ECO:0000256" key="5">
    <source>
        <dbReference type="ARBA" id="ARBA00022676"/>
    </source>
</evidence>
<dbReference type="GO" id="GO:0005975">
    <property type="term" value="P:carbohydrate metabolic process"/>
    <property type="evidence" value="ECO:0007669"/>
    <property type="project" value="InterPro"/>
</dbReference>
<dbReference type="InterPro" id="IPR003385">
    <property type="entry name" value="Glyco_hydro_77"/>
</dbReference>
<name>A0A346AW43_9FIRM</name>
<evidence type="ECO:0000256" key="4">
    <source>
        <dbReference type="ARBA" id="ARBA00020295"/>
    </source>
</evidence>
<protein>
    <recommendedName>
        <fullName evidence="4 10">4-alpha-glucanotransferase</fullName>
        <ecNumber evidence="3 10">2.4.1.25</ecNumber>
    </recommendedName>
    <alternativeName>
        <fullName evidence="8 10">Amylomaltase</fullName>
    </alternativeName>
    <alternativeName>
        <fullName evidence="9 10">Disproportionating enzyme</fullName>
    </alternativeName>
</protein>
<evidence type="ECO:0000313" key="12">
    <source>
        <dbReference type="EMBL" id="AXL20086.1"/>
    </source>
</evidence>
<dbReference type="CDD" id="cd02857">
    <property type="entry name" value="E_set_CDase_PDE_N"/>
    <property type="match status" value="1"/>
</dbReference>
<evidence type="ECO:0000259" key="11">
    <source>
        <dbReference type="SMART" id="SM00642"/>
    </source>
</evidence>
<evidence type="ECO:0000256" key="8">
    <source>
        <dbReference type="ARBA" id="ARBA00031423"/>
    </source>
</evidence>
<dbReference type="InterPro" id="IPR013783">
    <property type="entry name" value="Ig-like_fold"/>
</dbReference>
<evidence type="ECO:0000256" key="9">
    <source>
        <dbReference type="ARBA" id="ARBA00031501"/>
    </source>
</evidence>
<dbReference type="Pfam" id="PF02446">
    <property type="entry name" value="Glyco_hydro_77"/>
    <property type="match status" value="1"/>
</dbReference>
<dbReference type="Gene3D" id="2.60.40.1180">
    <property type="entry name" value="Golgi alpha-mannosidase II"/>
    <property type="match status" value="1"/>
</dbReference>
<evidence type="ECO:0000256" key="2">
    <source>
        <dbReference type="ARBA" id="ARBA00005684"/>
    </source>
</evidence>
<dbReference type="EMBL" id="CP029462">
    <property type="protein sequence ID" value="AXL20086.1"/>
    <property type="molecule type" value="Genomic_DNA"/>
</dbReference>
<accession>A0A346AW43</accession>
<evidence type="ECO:0000313" key="13">
    <source>
        <dbReference type="Proteomes" id="UP000254337"/>
    </source>
</evidence>
<dbReference type="GO" id="GO:0004553">
    <property type="term" value="F:hydrolase activity, hydrolyzing O-glycosyl compounds"/>
    <property type="evidence" value="ECO:0007669"/>
    <property type="project" value="InterPro"/>
</dbReference>
<dbReference type="InterPro" id="IPR013780">
    <property type="entry name" value="Glyco_hydro_b"/>
</dbReference>
<dbReference type="Gene3D" id="2.60.40.10">
    <property type="entry name" value="Immunoglobulins"/>
    <property type="match status" value="1"/>
</dbReference>
<dbReference type="RefSeq" id="WP_107195544.1">
    <property type="nucleotide sequence ID" value="NZ_CP029462.1"/>
</dbReference>
<dbReference type="Pfam" id="PF00128">
    <property type="entry name" value="Alpha-amylase"/>
    <property type="match status" value="1"/>
</dbReference>